<dbReference type="EMBL" id="QKYT01001088">
    <property type="protein sequence ID" value="RIA79949.1"/>
    <property type="molecule type" value="Genomic_DNA"/>
</dbReference>
<dbReference type="Proteomes" id="UP000265703">
    <property type="component" value="Unassembled WGS sequence"/>
</dbReference>
<proteinExistence type="predicted"/>
<keyword evidence="2" id="KW-1185">Reference proteome</keyword>
<sequence>MLLKEINTLETNIYSEKLEKLRQELSENKLVEEVIQIIINHENCYNPDDNKPWCRECVPRCIIEGWTSENHDIDEFIKDTIYNSKLNYDYGYKSYYPLFLEWVPIFCNMD</sequence>
<evidence type="ECO:0000313" key="2">
    <source>
        <dbReference type="Proteomes" id="UP000265703"/>
    </source>
</evidence>
<accession>A0A397S5D0</accession>
<reference evidence="1 2" key="1">
    <citation type="submission" date="2018-06" db="EMBL/GenBank/DDBJ databases">
        <title>Comparative genomics reveals the genomic features of Rhizophagus irregularis, R. cerebriforme, R. diaphanum and Gigaspora rosea, and their symbiotic lifestyle signature.</title>
        <authorList>
            <person name="Morin E."/>
            <person name="San Clemente H."/>
            <person name="Chen E.C.H."/>
            <person name="De La Providencia I."/>
            <person name="Hainaut M."/>
            <person name="Kuo A."/>
            <person name="Kohler A."/>
            <person name="Murat C."/>
            <person name="Tang N."/>
            <person name="Roy S."/>
            <person name="Loubradou J."/>
            <person name="Henrissat B."/>
            <person name="Grigoriev I.V."/>
            <person name="Corradi N."/>
            <person name="Roux C."/>
            <person name="Martin F.M."/>
        </authorList>
    </citation>
    <scope>NUCLEOTIDE SEQUENCE [LARGE SCALE GENOMIC DNA]</scope>
    <source>
        <strain evidence="1 2">DAOM 227022</strain>
    </source>
</reference>
<organism evidence="1 2">
    <name type="scientific">Glomus cerebriforme</name>
    <dbReference type="NCBI Taxonomy" id="658196"/>
    <lineage>
        <taxon>Eukaryota</taxon>
        <taxon>Fungi</taxon>
        <taxon>Fungi incertae sedis</taxon>
        <taxon>Mucoromycota</taxon>
        <taxon>Glomeromycotina</taxon>
        <taxon>Glomeromycetes</taxon>
        <taxon>Glomerales</taxon>
        <taxon>Glomeraceae</taxon>
        <taxon>Glomus</taxon>
    </lineage>
</organism>
<evidence type="ECO:0000313" key="1">
    <source>
        <dbReference type="EMBL" id="RIA79949.1"/>
    </source>
</evidence>
<protein>
    <submittedName>
        <fullName evidence="1">Uncharacterized protein</fullName>
    </submittedName>
</protein>
<name>A0A397S5D0_9GLOM</name>
<dbReference type="AlphaFoldDB" id="A0A397S5D0"/>
<gene>
    <name evidence="1" type="ORF">C1645_839578</name>
</gene>
<comment type="caution">
    <text evidence="1">The sequence shown here is derived from an EMBL/GenBank/DDBJ whole genome shotgun (WGS) entry which is preliminary data.</text>
</comment>